<evidence type="ECO:0000313" key="3">
    <source>
        <dbReference type="Proteomes" id="UP000029108"/>
    </source>
</evidence>
<reference evidence="2 3" key="1">
    <citation type="submission" date="2014-03" db="EMBL/GenBank/DDBJ databases">
        <title>Genomics of Bifidobacteria.</title>
        <authorList>
            <person name="Ventura M."/>
            <person name="Milani C."/>
            <person name="Lugli G.A."/>
        </authorList>
    </citation>
    <scope>NUCLEOTIDE SEQUENCE [LARGE SCALE GENOMIC DNA]</scope>
    <source>
        <strain evidence="2 3">DSM 23969</strain>
    </source>
</reference>
<evidence type="ECO:0000313" key="2">
    <source>
        <dbReference type="EMBL" id="KFI52627.1"/>
    </source>
</evidence>
<gene>
    <name evidence="2" type="ORF">BBIA_0308</name>
</gene>
<feature type="region of interest" description="Disordered" evidence="1">
    <location>
        <begin position="32"/>
        <end position="56"/>
    </location>
</feature>
<accession>A0A087A1H7</accession>
<dbReference type="EMBL" id="JGYN01000004">
    <property type="protein sequence ID" value="KFI52627.1"/>
    <property type="molecule type" value="Genomic_DNA"/>
</dbReference>
<dbReference type="eggNOG" id="ENOG5034920">
    <property type="taxonomic scope" value="Bacteria"/>
</dbReference>
<dbReference type="AlphaFoldDB" id="A0A087A1H7"/>
<dbReference type="RefSeq" id="WP_193786486.1">
    <property type="nucleotide sequence ID" value="NZ_JDUU01000009.1"/>
</dbReference>
<organism evidence="2 3">
    <name type="scientific">Bifidobacterium biavatii DSM 23969</name>
    <dbReference type="NCBI Taxonomy" id="1437608"/>
    <lineage>
        <taxon>Bacteria</taxon>
        <taxon>Bacillati</taxon>
        <taxon>Actinomycetota</taxon>
        <taxon>Actinomycetes</taxon>
        <taxon>Bifidobacteriales</taxon>
        <taxon>Bifidobacteriaceae</taxon>
        <taxon>Bifidobacterium</taxon>
    </lineage>
</organism>
<dbReference type="Proteomes" id="UP000029108">
    <property type="component" value="Unassembled WGS sequence"/>
</dbReference>
<evidence type="ECO:0000256" key="1">
    <source>
        <dbReference type="SAM" id="MobiDB-lite"/>
    </source>
</evidence>
<comment type="caution">
    <text evidence="2">The sequence shown here is derived from an EMBL/GenBank/DDBJ whole genome shotgun (WGS) entry which is preliminary data.</text>
</comment>
<keyword evidence="3" id="KW-1185">Reference proteome</keyword>
<name>A0A087A1H7_9BIFI</name>
<protein>
    <submittedName>
        <fullName evidence="2">Uncharacterized protein</fullName>
    </submittedName>
</protein>
<sequence>MAVRTLGPGSLKIGATGSERDFSADVINTALEPSTSSEDNDNFLDGHTEGGSQTESWTLTGTIKEDFSTGGVQAWCLAHSGETMPFTWIPNTDGSLKLTGSLIVSSIKFGGDVKTKNSNDFSFTAFDIEAHEANVNLLQYGPASGNNLTSTVQADGSLLLSDAGVAKRNGVAWTFPFIGHDGEKMVFGYVDLPDKAASKVEAITTNGDPTELALIYGTSNLITFTVPDGTASVRLSIIRRSTDDTDKMNGICKIQLQKGSTLTDWEKPAVTTLKGGGYEYLA</sequence>
<dbReference type="STRING" id="1437608.GCA_000771645_02550"/>
<proteinExistence type="predicted"/>